<proteinExistence type="predicted"/>
<organism evidence="2 3">
    <name type="scientific">Fictibacillus barbaricus</name>
    <dbReference type="NCBI Taxonomy" id="182136"/>
    <lineage>
        <taxon>Bacteria</taxon>
        <taxon>Bacillati</taxon>
        <taxon>Bacillota</taxon>
        <taxon>Bacilli</taxon>
        <taxon>Bacillales</taxon>
        <taxon>Fictibacillaceae</taxon>
        <taxon>Fictibacillus</taxon>
    </lineage>
</organism>
<protein>
    <submittedName>
        <fullName evidence="2">GNAT family acetyltransferase</fullName>
    </submittedName>
</protein>
<dbReference type="PROSITE" id="PS51186">
    <property type="entry name" value="GNAT"/>
    <property type="match status" value="1"/>
</dbReference>
<name>A0ABU1TWT2_9BACL</name>
<evidence type="ECO:0000313" key="2">
    <source>
        <dbReference type="EMBL" id="MDR7071653.1"/>
    </source>
</evidence>
<dbReference type="InterPro" id="IPR016181">
    <property type="entry name" value="Acyl_CoA_acyltransferase"/>
</dbReference>
<feature type="domain" description="N-acetyltransferase" evidence="1">
    <location>
        <begin position="1"/>
        <end position="100"/>
    </location>
</feature>
<dbReference type="InterPro" id="IPR000182">
    <property type="entry name" value="GNAT_dom"/>
</dbReference>
<keyword evidence="3" id="KW-1185">Reference proteome</keyword>
<dbReference type="InterPro" id="IPR027365">
    <property type="entry name" value="GNAT_acetyltra_YdfB-like"/>
</dbReference>
<dbReference type="Pfam" id="PF12746">
    <property type="entry name" value="GNAT_acetyltran"/>
    <property type="match status" value="1"/>
</dbReference>
<reference evidence="2 3" key="1">
    <citation type="submission" date="2023-07" db="EMBL/GenBank/DDBJ databases">
        <title>Sorghum-associated microbial communities from plants grown in Nebraska, USA.</title>
        <authorList>
            <person name="Schachtman D."/>
        </authorList>
    </citation>
    <scope>NUCLEOTIDE SEQUENCE [LARGE SCALE GENOMIC DNA]</scope>
    <source>
        <strain evidence="2 3">BE211</strain>
    </source>
</reference>
<dbReference type="Proteomes" id="UP001258181">
    <property type="component" value="Unassembled WGS sequence"/>
</dbReference>
<dbReference type="EMBL" id="JAVDWA010000001">
    <property type="protein sequence ID" value="MDR7071653.1"/>
    <property type="molecule type" value="Genomic_DNA"/>
</dbReference>
<gene>
    <name evidence="2" type="ORF">J2X07_000628</name>
</gene>
<evidence type="ECO:0000259" key="1">
    <source>
        <dbReference type="PROSITE" id="PS51186"/>
    </source>
</evidence>
<comment type="caution">
    <text evidence="2">The sequence shown here is derived from an EMBL/GenBank/DDBJ whole genome shotgun (WGS) entry which is preliminary data.</text>
</comment>
<dbReference type="SUPFAM" id="SSF55729">
    <property type="entry name" value="Acyl-CoA N-acyltransferases (Nat)"/>
    <property type="match status" value="1"/>
</dbReference>
<evidence type="ECO:0000313" key="3">
    <source>
        <dbReference type="Proteomes" id="UP001258181"/>
    </source>
</evidence>
<dbReference type="Gene3D" id="3.40.630.30">
    <property type="match status" value="1"/>
</dbReference>
<accession>A0ABU1TWT2</accession>
<sequence length="100" mass="11390">MIARNISEGWTKNYVIENNGEYVAAASTVCENSFSAMISAVCTIESHKKKRYATKCLENLIHDLQTEGKTLCLFYDSEEAGRIYKRLGFKDIEKWNVSTL</sequence>